<protein>
    <recommendedName>
        <fullName evidence="3">Regulatory phage protein cox</fullName>
    </recommendedName>
</protein>
<gene>
    <name evidence="2" type="ORF">ATP91_22035</name>
    <name evidence="1" type="ORF">ATQ15_22235</name>
</gene>
<dbReference type="InterPro" id="IPR019679">
    <property type="entry name" value="Phage_P2_Cox"/>
</dbReference>
<reference evidence="2" key="1">
    <citation type="submission" date="2018-08" db="EMBL/GenBank/DDBJ databases">
        <authorList>
            <consortium name="GenomeTrakr network: Whole genome sequencing for foodborne pathogen traceback"/>
        </authorList>
    </citation>
    <scope>NUCLEOTIDE SEQUENCE [LARGE SCALE GENOMIC DNA]</scope>
    <source>
        <strain evidence="2">CFSAN034428</strain>
        <strain evidence="1">CFSAN034452</strain>
    </source>
</reference>
<evidence type="ECO:0000313" key="1">
    <source>
        <dbReference type="EMBL" id="MIT46192.1"/>
    </source>
</evidence>
<evidence type="ECO:0000313" key="2">
    <source>
        <dbReference type="EMBL" id="MIT92926.1"/>
    </source>
</evidence>
<comment type="caution">
    <text evidence="2">The sequence shown here is derived from an EMBL/GenBank/DDBJ whole genome shotgun (WGS) entry which is preliminary data.</text>
</comment>
<proteinExistence type="predicted"/>
<dbReference type="Pfam" id="PF10743">
    <property type="entry name" value="Phage_Cox"/>
    <property type="match status" value="1"/>
</dbReference>
<name>A0A3V7A2C6_SALER</name>
<dbReference type="Proteomes" id="UP000839515">
    <property type="component" value="Unassembled WGS sequence"/>
</dbReference>
<sequence>MRLEDLCLEDLLIKYPLDAVTPSKFAELVGKSTNAVELMIGKNKCPWVEMRDPAKPKARAEKYIYIPDWNEGMRKAFLKRPPELRHAWLSWLGF</sequence>
<dbReference type="Gene3D" id="6.10.200.10">
    <property type="entry name" value="Regulatory phage protein Cox"/>
    <property type="match status" value="1"/>
</dbReference>
<evidence type="ECO:0008006" key="3">
    <source>
        <dbReference type="Google" id="ProtNLM"/>
    </source>
</evidence>
<accession>A0A3V7A2C6</accession>
<dbReference type="EMBL" id="RSTU01000024">
    <property type="protein sequence ID" value="MIT92926.1"/>
    <property type="molecule type" value="Genomic_DNA"/>
</dbReference>
<dbReference type="EMBL" id="RSTW01000024">
    <property type="protein sequence ID" value="MIT46192.1"/>
    <property type="molecule type" value="Genomic_DNA"/>
</dbReference>
<dbReference type="AlphaFoldDB" id="A0A3V7A2C6"/>
<dbReference type="Proteomes" id="UP000885418">
    <property type="component" value="Unassembled WGS sequence"/>
</dbReference>
<organism evidence="2">
    <name type="scientific">Salmonella enterica</name>
    <name type="common">Salmonella choleraesuis</name>
    <dbReference type="NCBI Taxonomy" id="28901"/>
    <lineage>
        <taxon>Bacteria</taxon>
        <taxon>Pseudomonadati</taxon>
        <taxon>Pseudomonadota</taxon>
        <taxon>Gammaproteobacteria</taxon>
        <taxon>Enterobacterales</taxon>
        <taxon>Enterobacteriaceae</taxon>
        <taxon>Salmonella</taxon>
    </lineage>
</organism>
<dbReference type="InterPro" id="IPR038147">
    <property type="entry name" value="Cox_sf"/>
</dbReference>